<keyword evidence="1" id="KW-0472">Membrane</keyword>
<dbReference type="EMBL" id="CP000285">
    <property type="protein sequence ID" value="ABE58461.1"/>
    <property type="molecule type" value="Genomic_DNA"/>
</dbReference>
<feature type="transmembrane region" description="Helical" evidence="1">
    <location>
        <begin position="144"/>
        <end position="161"/>
    </location>
</feature>
<dbReference type="InterPro" id="IPR017850">
    <property type="entry name" value="Alkaline_phosphatase_core_sf"/>
</dbReference>
<dbReference type="eggNOG" id="COG1368">
    <property type="taxonomic scope" value="Bacteria"/>
</dbReference>
<protein>
    <recommendedName>
        <fullName evidence="4">Sulfatase</fullName>
    </recommendedName>
</protein>
<reference evidence="2 3" key="1">
    <citation type="journal article" date="2011" name="Stand. Genomic Sci.">
        <title>Complete genome sequence of the halophilic and highly halotolerant Chromohalobacter salexigens type strain (1H11(T)).</title>
        <authorList>
            <person name="Copeland A."/>
            <person name="O'Connor K."/>
            <person name="Lucas S."/>
            <person name="Lapidus A."/>
            <person name="Berry K.W."/>
            <person name="Detter J.C."/>
            <person name="Del Rio T.G."/>
            <person name="Hammon N."/>
            <person name="Dalin E."/>
            <person name="Tice H."/>
            <person name="Pitluck S."/>
            <person name="Bruce D."/>
            <person name="Goodwin L."/>
            <person name="Han C."/>
            <person name="Tapia R."/>
            <person name="Saunders E."/>
            <person name="Schmutz J."/>
            <person name="Brettin T."/>
            <person name="Larimer F."/>
            <person name="Land M."/>
            <person name="Hauser L."/>
            <person name="Vargas C."/>
            <person name="Nieto J.J."/>
            <person name="Kyrpides N.C."/>
            <person name="Ivanova N."/>
            <person name="Goker M."/>
            <person name="Klenk H.P."/>
            <person name="Csonka L.N."/>
            <person name="Woyke T."/>
        </authorList>
    </citation>
    <scope>NUCLEOTIDE SEQUENCE [LARGE SCALE GENOMIC DNA]</scope>
    <source>
        <strain evidence="3">ATCC BAA-138 / DSM 3043 / CIP 106854 / NCIMB 13768 / 1H11</strain>
    </source>
</reference>
<dbReference type="OrthoDB" id="1376015at2"/>
<keyword evidence="1" id="KW-0812">Transmembrane</keyword>
<sequence>MRRWWLTLLLVNVTLIATALPRTGVTAMPWLAVDGLMLIAALSLWPGHRHARRGLGYAAGALIAIVVLGTVGNTVTQEIRGRLFNPYLDPAQLPIFLELLRDNLGLATSLVLVAVAIVGLLAIGGGLGHLLATLPRPRRPSARLTLVGVLVVSAGLVLLGPTRHTTWLGTPGVGLLADQVTRAYATHAAVRDFDAQLTRSETPLDAPEGHPLPGLAGRDVILAFVESYGMAALERAPFAAPVNQRLDTMAETFERAGLSVASGRLVSPTLGGQSRLAHASVLSGLWIDSTLRYDLLLESPRATLVDDFERSGHTSVAMMPAIYRDWPAGRRLGYDTIHDDPRLDYRGPRLGWVTIPDQFVWHRLRQLRDAHAEPVFAELALISSHAPWTPVIEPLPWDAIGDGEGFSRWEDAGSDFLEKWGDNAGMRQRYGPSLAYSLAVAAEYAVHDVDADSLLILLGDHQAAPGMLGFTPDREVPVHVVSGDPDLIAPFLEHGFVRGTQPLRDTPARSMADLRDLLHRLYGGDAS</sequence>
<accession>Q1QYJ7</accession>
<proteinExistence type="predicted"/>
<feature type="transmembrane region" description="Helical" evidence="1">
    <location>
        <begin position="29"/>
        <end position="47"/>
    </location>
</feature>
<name>Q1QYJ7_CHRI1</name>
<dbReference type="STRING" id="290398.Csal_1105"/>
<evidence type="ECO:0000313" key="2">
    <source>
        <dbReference type="EMBL" id="ABE58461.1"/>
    </source>
</evidence>
<dbReference type="KEGG" id="csa:Csal_1105"/>
<organism evidence="2 3">
    <name type="scientific">Chromohalobacter israelensis (strain ATCC BAA-138 / DSM 3043 / CIP 106854 / NCIMB 13768 / 1H11)</name>
    <name type="common">Chromohalobacter salexigens</name>
    <dbReference type="NCBI Taxonomy" id="290398"/>
    <lineage>
        <taxon>Bacteria</taxon>
        <taxon>Pseudomonadati</taxon>
        <taxon>Pseudomonadota</taxon>
        <taxon>Gammaproteobacteria</taxon>
        <taxon>Oceanospirillales</taxon>
        <taxon>Halomonadaceae</taxon>
        <taxon>Chromohalobacter</taxon>
    </lineage>
</organism>
<dbReference type="RefSeq" id="WP_011506407.1">
    <property type="nucleotide sequence ID" value="NC_007963.1"/>
</dbReference>
<dbReference type="AlphaFoldDB" id="Q1QYJ7"/>
<dbReference type="Proteomes" id="UP000000239">
    <property type="component" value="Chromosome"/>
</dbReference>
<evidence type="ECO:0000313" key="3">
    <source>
        <dbReference type="Proteomes" id="UP000000239"/>
    </source>
</evidence>
<feature type="transmembrane region" description="Helical" evidence="1">
    <location>
        <begin position="106"/>
        <end position="132"/>
    </location>
</feature>
<dbReference type="SUPFAM" id="SSF53649">
    <property type="entry name" value="Alkaline phosphatase-like"/>
    <property type="match status" value="1"/>
</dbReference>
<evidence type="ECO:0000256" key="1">
    <source>
        <dbReference type="SAM" id="Phobius"/>
    </source>
</evidence>
<gene>
    <name evidence="2" type="ordered locus">Csal_1105</name>
</gene>
<evidence type="ECO:0008006" key="4">
    <source>
        <dbReference type="Google" id="ProtNLM"/>
    </source>
</evidence>
<dbReference type="GeneID" id="95333852"/>
<feature type="transmembrane region" description="Helical" evidence="1">
    <location>
        <begin position="54"/>
        <end position="75"/>
    </location>
</feature>
<keyword evidence="1" id="KW-1133">Transmembrane helix</keyword>
<keyword evidence="3" id="KW-1185">Reference proteome</keyword>
<dbReference type="Gene3D" id="3.40.720.10">
    <property type="entry name" value="Alkaline Phosphatase, subunit A"/>
    <property type="match status" value="1"/>
</dbReference>
<dbReference type="HOGENOM" id="CLU_018391_0_0_6"/>